<proteinExistence type="predicted"/>
<evidence type="ECO:0000313" key="1">
    <source>
        <dbReference type="EMBL" id="RGD59370.1"/>
    </source>
</evidence>
<dbReference type="RefSeq" id="WP_117487568.1">
    <property type="nucleotide sequence ID" value="NZ_QVIG01000001.1"/>
</dbReference>
<dbReference type="Proteomes" id="UP000263377">
    <property type="component" value="Unassembled WGS sequence"/>
</dbReference>
<dbReference type="EMBL" id="QVIG01000001">
    <property type="protein sequence ID" value="RGD59370.1"/>
    <property type="molecule type" value="Genomic_DNA"/>
</dbReference>
<accession>A0A372ZVF2</accession>
<reference evidence="1 2" key="1">
    <citation type="submission" date="2018-08" db="EMBL/GenBank/DDBJ databases">
        <title>Diversity &amp; Physiological Properties of Lignin-Decomposing Actinobacteria from Soil.</title>
        <authorList>
            <person name="Roh S.G."/>
            <person name="Kim S.B."/>
        </authorList>
    </citation>
    <scope>NUCLEOTIDE SEQUENCE [LARGE SCALE GENOMIC DNA]</scope>
    <source>
        <strain evidence="1 2">MMS17-GH009</strain>
    </source>
</reference>
<comment type="caution">
    <text evidence="1">The sequence shown here is derived from an EMBL/GenBank/DDBJ whole genome shotgun (WGS) entry which is preliminary data.</text>
</comment>
<sequence>MNTLRELITTGLSQHGITTTGGGHASAGASWVTVTLPDDTVIWTTDNHATVDRDAAKIGGLHAIHYLGDPNNALPQEQITLVDRRLDRRSNHTKAVTELIETLAAYVTNWPHSPAARHPERRIGDYGVMNLPTRLLRRGDVIVHTATGHESVVTNIRHLGRGEYRRTARTVAPPTRGPMTSLPDTWWKFPNTLSHSGSTIVPVIAHRHTNPDTLPRIPYPKVPAAFTDGDHVVHDKVIWERANGTWTNHTHTRNTTPVGDETILRLFTEDARLRQGIPIHQPAA</sequence>
<evidence type="ECO:0000313" key="2">
    <source>
        <dbReference type="Proteomes" id="UP000263377"/>
    </source>
</evidence>
<gene>
    <name evidence="1" type="ORF">DR950_17660</name>
</gene>
<name>A0A372ZVF2_9ACTN</name>
<dbReference type="AlphaFoldDB" id="A0A372ZVF2"/>
<keyword evidence="2" id="KW-1185">Reference proteome</keyword>
<organism evidence="1 2">
    <name type="scientific">Kitasatospora xanthocidica</name>
    <dbReference type="NCBI Taxonomy" id="83382"/>
    <lineage>
        <taxon>Bacteria</taxon>
        <taxon>Bacillati</taxon>
        <taxon>Actinomycetota</taxon>
        <taxon>Actinomycetes</taxon>
        <taxon>Kitasatosporales</taxon>
        <taxon>Streptomycetaceae</taxon>
        <taxon>Kitasatospora</taxon>
    </lineage>
</organism>
<protein>
    <submittedName>
        <fullName evidence="1">Uncharacterized protein</fullName>
    </submittedName>
</protein>